<feature type="domain" description="L,D-TPase catalytic" evidence="8">
    <location>
        <begin position="336"/>
        <end position="499"/>
    </location>
</feature>
<dbReference type="Pfam" id="PF03734">
    <property type="entry name" value="YkuD"/>
    <property type="match status" value="1"/>
</dbReference>
<dbReference type="RefSeq" id="WP_263036566.1">
    <property type="nucleotide sequence ID" value="NZ_JAOTPL010000001.1"/>
</dbReference>
<dbReference type="GO" id="GO:0009252">
    <property type="term" value="P:peptidoglycan biosynthetic process"/>
    <property type="evidence" value="ECO:0007669"/>
    <property type="project" value="UniProtKB-KW"/>
</dbReference>
<dbReference type="AlphaFoldDB" id="A0AAE3IJS6"/>
<evidence type="ECO:0000256" key="2">
    <source>
        <dbReference type="ARBA" id="ARBA00005992"/>
    </source>
</evidence>
<dbReference type="InterPro" id="IPR038063">
    <property type="entry name" value="Transpep_catalytic_dom"/>
</dbReference>
<keyword evidence="4 7" id="KW-0133">Cell shape</keyword>
<evidence type="ECO:0000313" key="10">
    <source>
        <dbReference type="Proteomes" id="UP001209317"/>
    </source>
</evidence>
<dbReference type="Proteomes" id="UP001209317">
    <property type="component" value="Unassembled WGS sequence"/>
</dbReference>
<dbReference type="Pfam" id="PF01471">
    <property type="entry name" value="PG_binding_1"/>
    <property type="match status" value="1"/>
</dbReference>
<evidence type="ECO:0000256" key="1">
    <source>
        <dbReference type="ARBA" id="ARBA00004752"/>
    </source>
</evidence>
<keyword evidence="3" id="KW-0808">Transferase</keyword>
<evidence type="ECO:0000256" key="5">
    <source>
        <dbReference type="ARBA" id="ARBA00022984"/>
    </source>
</evidence>
<proteinExistence type="inferred from homology"/>
<comment type="pathway">
    <text evidence="1 7">Cell wall biogenesis; peptidoglycan biosynthesis.</text>
</comment>
<evidence type="ECO:0000256" key="4">
    <source>
        <dbReference type="ARBA" id="ARBA00022960"/>
    </source>
</evidence>
<dbReference type="SUPFAM" id="SSF141523">
    <property type="entry name" value="L,D-transpeptidase catalytic domain-like"/>
    <property type="match status" value="1"/>
</dbReference>
<dbReference type="InterPro" id="IPR005490">
    <property type="entry name" value="LD_TPept_cat_dom"/>
</dbReference>
<dbReference type="Gene3D" id="1.10.101.10">
    <property type="entry name" value="PGBD-like superfamily/PGBD"/>
    <property type="match status" value="1"/>
</dbReference>
<evidence type="ECO:0000256" key="3">
    <source>
        <dbReference type="ARBA" id="ARBA00022679"/>
    </source>
</evidence>
<dbReference type="InterPro" id="IPR002477">
    <property type="entry name" value="Peptidoglycan-bd-like"/>
</dbReference>
<dbReference type="GO" id="GO:0004180">
    <property type="term" value="F:carboxypeptidase activity"/>
    <property type="evidence" value="ECO:0007669"/>
    <property type="project" value="UniProtKB-ARBA"/>
</dbReference>
<dbReference type="PROSITE" id="PS52029">
    <property type="entry name" value="LD_TPASE"/>
    <property type="match status" value="1"/>
</dbReference>
<dbReference type="EMBL" id="JAOTPL010000001">
    <property type="protein sequence ID" value="MCU7693078.1"/>
    <property type="molecule type" value="Genomic_DNA"/>
</dbReference>
<organism evidence="9 10">
    <name type="scientific">Haoranjiania flava</name>
    <dbReference type="NCBI Taxonomy" id="1856322"/>
    <lineage>
        <taxon>Bacteria</taxon>
        <taxon>Pseudomonadati</taxon>
        <taxon>Bacteroidota</taxon>
        <taxon>Chitinophagia</taxon>
        <taxon>Chitinophagales</taxon>
        <taxon>Chitinophagaceae</taxon>
        <taxon>Haoranjiania</taxon>
    </lineage>
</organism>
<keyword evidence="6 7" id="KW-0961">Cell wall biogenesis/degradation</keyword>
<comment type="caution">
    <text evidence="9">The sequence shown here is derived from an EMBL/GenBank/DDBJ whole genome shotgun (WGS) entry which is preliminary data.</text>
</comment>
<dbReference type="PROSITE" id="PS51257">
    <property type="entry name" value="PROKAR_LIPOPROTEIN"/>
    <property type="match status" value="1"/>
</dbReference>
<dbReference type="CDD" id="cd16913">
    <property type="entry name" value="YkuD_like"/>
    <property type="match status" value="1"/>
</dbReference>
<dbReference type="PANTHER" id="PTHR41533">
    <property type="entry name" value="L,D-TRANSPEPTIDASE HI_1667-RELATED"/>
    <property type="match status" value="1"/>
</dbReference>
<dbReference type="InterPro" id="IPR036366">
    <property type="entry name" value="PGBDSf"/>
</dbReference>
<protein>
    <submittedName>
        <fullName evidence="9">L,D-transpeptidase family protein</fullName>
    </submittedName>
</protein>
<sequence>MRKLNVWFLLLVVITSFSIVSCKNKNKQLTPEEIIASIKDKFKGADTIPIDRSIDSTTAYNTLFLDSADVKQFMLDNPEVEPFVSDMIAFYRTRNFQYAWFDSTGMIEQASNFINVLNNNEALHKDSTLRDKKLFTMFEKMKNIDVDSTKRSEKNVLEAELRLTGQFFKFAQSTYEGKIDAEKLGWFIPKKKVDINVLFDSTVKAKNLNAEKLFMNPIYGKLQEQLIRYKKFKEEPWDSVTISKGKQLTPADSTSILLVKRRLSLFGDYTGNVDNVYDSAFTQAVKSYQKRYGLNETGVPDKAFVRSVNTPVDSILKKLVINLERAKWMPVDMAPTYAWVNIPEFKLNVYENKNKVFDMNVVVGSQANNTVIFTDIMEYVVFAPYWGVPASIVKKEILPAMQRNGNYLARNDMEITGNSGGIPTIRQKPGPKNSLGLVKFLFPNAYDIYFHDTPSKWAFNRSNRDLSHGCIRLEQPAKFAQWVLRYNPQKYSAAYIDSMMHKNTKETHIKINKEYQFPVYLVYFTSWVADDGRLMMRDDIYNHDKEMEAKLFI</sequence>
<dbReference type="GO" id="GO:0071555">
    <property type="term" value="P:cell wall organization"/>
    <property type="evidence" value="ECO:0007669"/>
    <property type="project" value="UniProtKB-UniRule"/>
</dbReference>
<dbReference type="InterPro" id="IPR036365">
    <property type="entry name" value="PGBD-like_sf"/>
</dbReference>
<dbReference type="Gene3D" id="2.40.440.10">
    <property type="entry name" value="L,D-transpeptidase catalytic domain-like"/>
    <property type="match status" value="1"/>
</dbReference>
<evidence type="ECO:0000259" key="8">
    <source>
        <dbReference type="PROSITE" id="PS52029"/>
    </source>
</evidence>
<accession>A0AAE3IJS6</accession>
<reference evidence="9" key="1">
    <citation type="submission" date="2022-10" db="EMBL/GenBank/DDBJ databases">
        <authorList>
            <person name="Kim H.S."/>
            <person name="Kim J.-S."/>
            <person name="Suh M.K."/>
            <person name="Eom M.K."/>
            <person name="Lee J.-S."/>
        </authorList>
    </citation>
    <scope>NUCLEOTIDE SEQUENCE</scope>
    <source>
        <strain evidence="9">LIP-5</strain>
    </source>
</reference>
<comment type="similarity">
    <text evidence="2">Belongs to the YkuD family.</text>
</comment>
<feature type="active site" description="Proton donor/acceptor" evidence="7">
    <location>
        <position position="451"/>
    </location>
</feature>
<dbReference type="PANTHER" id="PTHR41533:SF2">
    <property type="entry name" value="BLR7131 PROTEIN"/>
    <property type="match status" value="1"/>
</dbReference>
<keyword evidence="10" id="KW-1185">Reference proteome</keyword>
<evidence type="ECO:0000256" key="7">
    <source>
        <dbReference type="PROSITE-ProRule" id="PRU01373"/>
    </source>
</evidence>
<dbReference type="GO" id="GO:0016740">
    <property type="term" value="F:transferase activity"/>
    <property type="evidence" value="ECO:0007669"/>
    <property type="project" value="UniProtKB-KW"/>
</dbReference>
<name>A0AAE3IJS6_9BACT</name>
<evidence type="ECO:0000256" key="6">
    <source>
        <dbReference type="ARBA" id="ARBA00023316"/>
    </source>
</evidence>
<dbReference type="GO" id="GO:0008360">
    <property type="term" value="P:regulation of cell shape"/>
    <property type="evidence" value="ECO:0007669"/>
    <property type="project" value="UniProtKB-UniRule"/>
</dbReference>
<keyword evidence="5 7" id="KW-0573">Peptidoglycan synthesis</keyword>
<dbReference type="InterPro" id="IPR052905">
    <property type="entry name" value="LD-transpeptidase_YkuD-like"/>
</dbReference>
<feature type="active site" description="Nucleophile" evidence="7">
    <location>
        <position position="470"/>
    </location>
</feature>
<evidence type="ECO:0000313" key="9">
    <source>
        <dbReference type="EMBL" id="MCU7693078.1"/>
    </source>
</evidence>
<gene>
    <name evidence="9" type="ORF">OD355_00960</name>
</gene>
<dbReference type="SUPFAM" id="SSF47090">
    <property type="entry name" value="PGBD-like"/>
    <property type="match status" value="1"/>
</dbReference>
<dbReference type="Pfam" id="PF20142">
    <property type="entry name" value="Scaffold"/>
    <property type="match status" value="1"/>
</dbReference>
<dbReference type="InterPro" id="IPR045380">
    <property type="entry name" value="LD_TPept_scaffold_dom"/>
</dbReference>